<feature type="domain" description="Peptidase M56" evidence="2">
    <location>
        <begin position="88"/>
        <end position="282"/>
    </location>
</feature>
<keyword evidence="1" id="KW-1133">Transmembrane helix</keyword>
<organism evidence="3 4">
    <name type="scientific">Bdellovibrio bacteriovorus</name>
    <dbReference type="NCBI Taxonomy" id="959"/>
    <lineage>
        <taxon>Bacteria</taxon>
        <taxon>Pseudomonadati</taxon>
        <taxon>Bdellovibrionota</taxon>
        <taxon>Bdellovibrionia</taxon>
        <taxon>Bdellovibrionales</taxon>
        <taxon>Pseudobdellovibrionaceae</taxon>
        <taxon>Bdellovibrio</taxon>
    </lineage>
</organism>
<protein>
    <recommendedName>
        <fullName evidence="2">Peptidase M56 domain-containing protein</fullName>
    </recommendedName>
</protein>
<dbReference type="PANTHER" id="PTHR34978:SF3">
    <property type="entry name" value="SLR0241 PROTEIN"/>
    <property type="match status" value="1"/>
</dbReference>
<evidence type="ECO:0000313" key="4">
    <source>
        <dbReference type="Proteomes" id="UP000075320"/>
    </source>
</evidence>
<dbReference type="InterPro" id="IPR052173">
    <property type="entry name" value="Beta-lactam_resp_regulator"/>
</dbReference>
<dbReference type="RefSeq" id="WP_061836390.1">
    <property type="nucleotide sequence ID" value="NZ_LUKE01000005.1"/>
</dbReference>
<dbReference type="OrthoDB" id="9770467at2"/>
<sequence length="356" mass="40595">MDFTFFDYVWRGLTVGVLSSAIVLAVLFVTSLFIDKKATRQQMKYFFHTQVTLSLVVFILSFAWVVCVDPELASGCFSLFAKDKSFFTVTRFLAALWVAGFVGFAVLDLFRIWKSTDADLQDTQDKELLSRFQGLVFKFEIKSGVVLKISKNSSSPYAEGLFSHKVVLPSEILKMSSENITHIIAHELVHVRDKDSIWKVLELLGRRVLFFNPFLYFLAKKHLLAIEMAADEQAVVTTQVKAKDYIKTLIEVVSLHRVTGHNPLALNASRTFKETKERMEALVLNQELKPKKNLVNFMIFGSVLISLGFSVAQARSTVQESVQRNFETGMMCSQVHHEQMIESWLRIPVEKNKCEE</sequence>
<evidence type="ECO:0000313" key="3">
    <source>
        <dbReference type="EMBL" id="KYG62429.1"/>
    </source>
</evidence>
<dbReference type="AlphaFoldDB" id="A0A150WH90"/>
<name>A0A150WH90_BDEBC</name>
<accession>A0A150WH90</accession>
<proteinExistence type="predicted"/>
<dbReference type="Pfam" id="PF05569">
    <property type="entry name" value="Peptidase_M56"/>
    <property type="match status" value="1"/>
</dbReference>
<dbReference type="InterPro" id="IPR008756">
    <property type="entry name" value="Peptidase_M56"/>
</dbReference>
<keyword evidence="1" id="KW-0812">Transmembrane</keyword>
<dbReference type="PANTHER" id="PTHR34978">
    <property type="entry name" value="POSSIBLE SENSOR-TRANSDUCER PROTEIN BLAR"/>
    <property type="match status" value="1"/>
</dbReference>
<evidence type="ECO:0000256" key="1">
    <source>
        <dbReference type="SAM" id="Phobius"/>
    </source>
</evidence>
<comment type="caution">
    <text evidence="3">The sequence shown here is derived from an EMBL/GenBank/DDBJ whole genome shotgun (WGS) entry which is preliminary data.</text>
</comment>
<dbReference type="EMBL" id="LUKE01000005">
    <property type="protein sequence ID" value="KYG62429.1"/>
    <property type="molecule type" value="Genomic_DNA"/>
</dbReference>
<evidence type="ECO:0000259" key="2">
    <source>
        <dbReference type="Pfam" id="PF05569"/>
    </source>
</evidence>
<keyword evidence="1" id="KW-0472">Membrane</keyword>
<dbReference type="Proteomes" id="UP000075320">
    <property type="component" value="Unassembled WGS sequence"/>
</dbReference>
<dbReference type="CDD" id="cd07341">
    <property type="entry name" value="M56_BlaR1_MecR1_like"/>
    <property type="match status" value="1"/>
</dbReference>
<reference evidence="3 4" key="1">
    <citation type="submission" date="2016-03" db="EMBL/GenBank/DDBJ databases">
        <authorList>
            <person name="Ploux O."/>
        </authorList>
    </citation>
    <scope>NUCLEOTIDE SEQUENCE [LARGE SCALE GENOMIC DNA]</scope>
    <source>
        <strain evidence="3 4">R0</strain>
    </source>
</reference>
<feature type="transmembrane region" description="Helical" evidence="1">
    <location>
        <begin position="86"/>
        <end position="107"/>
    </location>
</feature>
<feature type="transmembrane region" description="Helical" evidence="1">
    <location>
        <begin position="294"/>
        <end position="312"/>
    </location>
</feature>
<gene>
    <name evidence="3" type="ORF">AZI86_16485</name>
</gene>
<feature type="transmembrane region" description="Helical" evidence="1">
    <location>
        <begin position="45"/>
        <end position="66"/>
    </location>
</feature>
<keyword evidence="4" id="KW-1185">Reference proteome</keyword>
<feature type="transmembrane region" description="Helical" evidence="1">
    <location>
        <begin position="12"/>
        <end position="33"/>
    </location>
</feature>